<evidence type="ECO:0000256" key="5">
    <source>
        <dbReference type="ARBA" id="ARBA00023122"/>
    </source>
</evidence>
<keyword evidence="5 7" id="KW-0129">CBS domain</keyword>
<keyword evidence="15" id="KW-1185">Reference proteome</keyword>
<evidence type="ECO:0000259" key="11">
    <source>
        <dbReference type="PROSITE" id="PS51846"/>
    </source>
</evidence>
<dbReference type="EMBL" id="CP042817">
    <property type="protein sequence ID" value="QEJ96913.1"/>
    <property type="molecule type" value="Genomic_DNA"/>
</dbReference>
<dbReference type="SUPFAM" id="SSF54631">
    <property type="entry name" value="CBS-domain pair"/>
    <property type="match status" value="1"/>
</dbReference>
<keyword evidence="6 8" id="KW-0472">Membrane</keyword>
<dbReference type="GO" id="GO:0005886">
    <property type="term" value="C:plasma membrane"/>
    <property type="evidence" value="ECO:0007669"/>
    <property type="project" value="TreeGrafter"/>
</dbReference>
<reference evidence="12" key="2">
    <citation type="submission" date="2015-01" db="EMBL/GenBank/DDBJ databases">
        <authorList>
            <person name="Xiang T."/>
            <person name="Song Y."/>
            <person name="Huang L."/>
            <person name="Wang B."/>
            <person name="Wu P."/>
        </authorList>
    </citation>
    <scope>NUCLEOTIDE SEQUENCE [LARGE SCALE GENOMIC DNA]</scope>
    <source>
        <strain evidence="12">V1</strain>
    </source>
</reference>
<proteinExistence type="predicted"/>
<evidence type="ECO:0000256" key="4">
    <source>
        <dbReference type="ARBA" id="ARBA00022989"/>
    </source>
</evidence>
<dbReference type="AlphaFoldDB" id="A0A0B7GR70"/>
<dbReference type="Proteomes" id="UP000042527">
    <property type="component" value="Unassembled WGS sequence"/>
</dbReference>
<dbReference type="CDD" id="cd04590">
    <property type="entry name" value="CBS_pair_CorC_HlyC_assoc"/>
    <property type="match status" value="1"/>
</dbReference>
<dbReference type="Proteomes" id="UP000323594">
    <property type="component" value="Chromosome"/>
</dbReference>
<dbReference type="InterPro" id="IPR044751">
    <property type="entry name" value="Ion_transp-like_CBS"/>
</dbReference>
<evidence type="ECO:0000256" key="8">
    <source>
        <dbReference type="PROSITE-ProRule" id="PRU01193"/>
    </source>
</evidence>
<evidence type="ECO:0000313" key="13">
    <source>
        <dbReference type="EMBL" id="QEJ96824.1"/>
    </source>
</evidence>
<feature type="transmembrane region" description="Helical" evidence="9">
    <location>
        <begin position="64"/>
        <end position="89"/>
    </location>
</feature>
<evidence type="ECO:0000256" key="7">
    <source>
        <dbReference type="PROSITE-ProRule" id="PRU00703"/>
    </source>
</evidence>
<gene>
    <name evidence="13" type="ORF">FUT82_01715</name>
    <name evidence="14" type="ORF">FUT82_02230</name>
    <name evidence="12" type="ORF">TPHV1_140042</name>
</gene>
<keyword evidence="3" id="KW-0677">Repeat</keyword>
<dbReference type="InterPro" id="IPR046342">
    <property type="entry name" value="CBS_dom_sf"/>
</dbReference>
<dbReference type="InterPro" id="IPR000644">
    <property type="entry name" value="CBS_dom"/>
</dbReference>
<feature type="transmembrane region" description="Helical" evidence="9">
    <location>
        <begin position="95"/>
        <end position="115"/>
    </location>
</feature>
<dbReference type="InterPro" id="IPR036318">
    <property type="entry name" value="FAD-bd_PCMH-like_sf"/>
</dbReference>
<evidence type="ECO:0000313" key="15">
    <source>
        <dbReference type="Proteomes" id="UP000042527"/>
    </source>
</evidence>
<evidence type="ECO:0000313" key="12">
    <source>
        <dbReference type="EMBL" id="CEM61094.1"/>
    </source>
</evidence>
<dbReference type="SUPFAM" id="SSF56176">
    <property type="entry name" value="FAD-binding/transporter-associated domain-like"/>
    <property type="match status" value="1"/>
</dbReference>
<dbReference type="SMART" id="SM01091">
    <property type="entry name" value="CorC_HlyC"/>
    <property type="match status" value="1"/>
</dbReference>
<dbReference type="Pfam" id="PF03471">
    <property type="entry name" value="CorC_HlyC"/>
    <property type="match status" value="1"/>
</dbReference>
<dbReference type="InterPro" id="IPR005170">
    <property type="entry name" value="Transptr-assoc_dom"/>
</dbReference>
<comment type="subcellular location">
    <subcellularLocation>
        <location evidence="1">Membrane</location>
        <topology evidence="1">Multi-pass membrane protein</topology>
    </subcellularLocation>
</comment>
<dbReference type="Gene3D" id="3.10.580.10">
    <property type="entry name" value="CBS-domain"/>
    <property type="match status" value="1"/>
</dbReference>
<dbReference type="PROSITE" id="PS51846">
    <property type="entry name" value="CNNM"/>
    <property type="match status" value="1"/>
</dbReference>
<feature type="transmembrane region" description="Helical" evidence="9">
    <location>
        <begin position="127"/>
        <end position="157"/>
    </location>
</feature>
<keyword evidence="2 8" id="KW-0812">Transmembrane</keyword>
<organism evidence="12 15">
    <name type="scientific">Treponema phagedenis</name>
    <dbReference type="NCBI Taxonomy" id="162"/>
    <lineage>
        <taxon>Bacteria</taxon>
        <taxon>Pseudomonadati</taxon>
        <taxon>Spirochaetota</taxon>
        <taxon>Spirochaetia</taxon>
        <taxon>Spirochaetales</taxon>
        <taxon>Treponemataceae</taxon>
        <taxon>Treponema</taxon>
    </lineage>
</organism>
<dbReference type="EMBL" id="CDNC01000006">
    <property type="protein sequence ID" value="CEM61094.1"/>
    <property type="molecule type" value="Genomic_DNA"/>
</dbReference>
<dbReference type="PROSITE" id="PS51371">
    <property type="entry name" value="CBS"/>
    <property type="match status" value="2"/>
</dbReference>
<feature type="domain" description="CBS" evidence="10">
    <location>
        <begin position="284"/>
        <end position="341"/>
    </location>
</feature>
<feature type="transmembrane region" description="Helical" evidence="9">
    <location>
        <begin position="12"/>
        <end position="34"/>
    </location>
</feature>
<dbReference type="RefSeq" id="WP_024751767.1">
    <property type="nucleotide sequence ID" value="NZ_CDNC01000006.1"/>
</dbReference>
<feature type="domain" description="CNNM transmembrane" evidence="11">
    <location>
        <begin position="5"/>
        <end position="193"/>
    </location>
</feature>
<evidence type="ECO:0000256" key="1">
    <source>
        <dbReference type="ARBA" id="ARBA00004141"/>
    </source>
</evidence>
<evidence type="ECO:0000256" key="6">
    <source>
        <dbReference type="ARBA" id="ARBA00023136"/>
    </source>
</evidence>
<dbReference type="InterPro" id="IPR016169">
    <property type="entry name" value="FAD-bd_PCMH_sub2"/>
</dbReference>
<dbReference type="Pfam" id="PF00571">
    <property type="entry name" value="CBS"/>
    <property type="match status" value="2"/>
</dbReference>
<evidence type="ECO:0000259" key="10">
    <source>
        <dbReference type="PROSITE" id="PS51371"/>
    </source>
</evidence>
<dbReference type="PANTHER" id="PTHR22777">
    <property type="entry name" value="HEMOLYSIN-RELATED"/>
    <property type="match status" value="1"/>
</dbReference>
<dbReference type="PANTHER" id="PTHR22777:SF17">
    <property type="entry name" value="UPF0053 PROTEIN SLL0260"/>
    <property type="match status" value="1"/>
</dbReference>
<dbReference type="Gene3D" id="3.30.465.10">
    <property type="match status" value="1"/>
</dbReference>
<accession>A0A0B7GR70</accession>
<dbReference type="OrthoDB" id="9798188at2"/>
<evidence type="ECO:0000313" key="16">
    <source>
        <dbReference type="Proteomes" id="UP000323594"/>
    </source>
</evidence>
<dbReference type="Pfam" id="PF01595">
    <property type="entry name" value="CNNM"/>
    <property type="match status" value="1"/>
</dbReference>
<evidence type="ECO:0000256" key="9">
    <source>
        <dbReference type="SAM" id="Phobius"/>
    </source>
</evidence>
<dbReference type="EMBL" id="CP042817">
    <property type="protein sequence ID" value="QEJ96824.1"/>
    <property type="molecule type" value="Genomic_DNA"/>
</dbReference>
<dbReference type="GeneID" id="57751849"/>
<evidence type="ECO:0000256" key="2">
    <source>
        <dbReference type="ARBA" id="ARBA00022692"/>
    </source>
</evidence>
<keyword evidence="4 8" id="KW-1133">Transmembrane helix</keyword>
<evidence type="ECO:0000256" key="3">
    <source>
        <dbReference type="ARBA" id="ARBA00022737"/>
    </source>
</evidence>
<protein>
    <submittedName>
        <fullName evidence="13">HlyC/CorC family transporter</fullName>
    </submittedName>
</protein>
<reference evidence="13 16" key="3">
    <citation type="submission" date="2019-08" db="EMBL/GenBank/DDBJ databases">
        <authorList>
            <person name="Kuhnert P."/>
        </authorList>
    </citation>
    <scope>NUCLEOTIDE SEQUENCE [LARGE SCALE GENOMIC DNA]</scope>
    <source>
        <strain evidence="13 16">B36.5</strain>
    </source>
</reference>
<feature type="domain" description="CBS" evidence="10">
    <location>
        <begin position="212"/>
        <end position="271"/>
    </location>
</feature>
<name>A0A0B7GR70_TREPH</name>
<dbReference type="InterPro" id="IPR002550">
    <property type="entry name" value="CNNM"/>
</dbReference>
<dbReference type="GO" id="GO:0050660">
    <property type="term" value="F:flavin adenine dinucleotide binding"/>
    <property type="evidence" value="ECO:0007669"/>
    <property type="project" value="InterPro"/>
</dbReference>
<reference evidence="15" key="1">
    <citation type="submission" date="2015-01" db="EMBL/GenBank/DDBJ databases">
        <authorList>
            <person name="Manzoor Shahid"/>
            <person name="Zubair Saima"/>
        </authorList>
    </citation>
    <scope>NUCLEOTIDE SEQUENCE [LARGE SCALE GENOMIC DNA]</scope>
    <source>
        <strain evidence="15">V1</strain>
    </source>
</reference>
<sequence length="433" mass="48238">MDSSEPPSALLYAAGLIILLLLSMFFSASETAFLSLNKLRLRYLCECKDKRALRAEKILQNQQSFLSTILVGNSIVNIGVSVMLTAFAVSAFGAAGLSLAIAVGTVLVLIFGEILPKSVALAYPDKIALHSAILVQFFMSVLSPFVFVFSFLATLFLRLFNIKDSHTAVQVTEEDLQDFFASGEESGVIAPDERVLFDKILHYADFTARTIMTPRKKIAALSIHADMQEILDLSKESRFSRFPVYETDIDNIIGIFYLKDFLFSDENAALIGFSEAQDFDIKHFLRKPLFVFETTGLVQLQEKFHNEKRNMAVVLDEYGGTAGIVTVEDLNEEIFGSILDEYDADMESEVVKTPSRNSFTVVGSLRLNELNELLNADFDSEYHDTAGGLVLEKLGSIPEKGVTVHIDGWLFTVLEVQANRIEKIKIELFEGEE</sequence>
<evidence type="ECO:0000313" key="14">
    <source>
        <dbReference type="EMBL" id="QEJ96913.1"/>
    </source>
</evidence>